<evidence type="ECO:0000256" key="3">
    <source>
        <dbReference type="ARBA" id="ARBA00022989"/>
    </source>
</evidence>
<evidence type="ECO:0000256" key="2">
    <source>
        <dbReference type="ARBA" id="ARBA00022692"/>
    </source>
</evidence>
<dbReference type="Pfam" id="PF01544">
    <property type="entry name" value="CorA"/>
    <property type="match status" value="1"/>
</dbReference>
<organism evidence="6 7">
    <name type="scientific">Talaromyces rugulosus</name>
    <name type="common">Penicillium rugulosum</name>
    <dbReference type="NCBI Taxonomy" id="121627"/>
    <lineage>
        <taxon>Eukaryota</taxon>
        <taxon>Fungi</taxon>
        <taxon>Dikarya</taxon>
        <taxon>Ascomycota</taxon>
        <taxon>Pezizomycotina</taxon>
        <taxon>Eurotiomycetes</taxon>
        <taxon>Eurotiomycetidae</taxon>
        <taxon>Eurotiales</taxon>
        <taxon>Trichocomaceae</taxon>
        <taxon>Talaromyces</taxon>
        <taxon>Talaromyces sect. Islandici</taxon>
    </lineage>
</organism>
<keyword evidence="3 5" id="KW-1133">Transmembrane helix</keyword>
<dbReference type="InterPro" id="IPR002523">
    <property type="entry name" value="MgTranspt_CorA/ZnTranspt_ZntB"/>
</dbReference>
<feature type="transmembrane region" description="Helical" evidence="5">
    <location>
        <begin position="128"/>
        <end position="148"/>
    </location>
</feature>
<evidence type="ECO:0000256" key="1">
    <source>
        <dbReference type="ARBA" id="ARBA00004651"/>
    </source>
</evidence>
<evidence type="ECO:0000313" key="6">
    <source>
        <dbReference type="EMBL" id="QKX62104.1"/>
    </source>
</evidence>
<dbReference type="GO" id="GO:0000287">
    <property type="term" value="F:magnesium ion binding"/>
    <property type="evidence" value="ECO:0007669"/>
    <property type="project" value="TreeGrafter"/>
</dbReference>
<dbReference type="InterPro" id="IPR045863">
    <property type="entry name" value="CorA_TM1_TM2"/>
</dbReference>
<gene>
    <name evidence="6" type="ORF">TRUGW13939_09260</name>
</gene>
<keyword evidence="7" id="KW-1185">Reference proteome</keyword>
<dbReference type="RefSeq" id="XP_035348278.1">
    <property type="nucleotide sequence ID" value="XM_035492385.1"/>
</dbReference>
<dbReference type="Proteomes" id="UP000509510">
    <property type="component" value="Chromosome V"/>
</dbReference>
<sequence length="193" mass="22053">MHHHVNYLRECERVEATTAVAPELAADRQKLHSRIQERLYIANKEIRAIKVRASTLSERLDNEIDLYNHQLSIAIAESTRRDNATMQAMTLIGVLYLPGTFISGIFGSNFFDYSPGSNGPDWNMSSKFWVYWAVTIPLTILTFLSWAVPGYMVKLWKQAVIRIKSPNIWARISPTMSSSRKASDHTEEKIPQV</sequence>
<keyword evidence="4 5" id="KW-0472">Membrane</keyword>
<dbReference type="Gene3D" id="1.20.58.340">
    <property type="entry name" value="Magnesium transport protein CorA, transmembrane region"/>
    <property type="match status" value="1"/>
</dbReference>
<comment type="subcellular location">
    <subcellularLocation>
        <location evidence="1">Cell membrane</location>
        <topology evidence="1">Multi-pass membrane protein</topology>
    </subcellularLocation>
</comment>
<dbReference type="PANTHER" id="PTHR46494">
    <property type="entry name" value="CORA FAMILY METAL ION TRANSPORTER (EUROFUNG)"/>
    <property type="match status" value="1"/>
</dbReference>
<evidence type="ECO:0000256" key="4">
    <source>
        <dbReference type="ARBA" id="ARBA00023136"/>
    </source>
</evidence>
<evidence type="ECO:0000256" key="5">
    <source>
        <dbReference type="SAM" id="Phobius"/>
    </source>
</evidence>
<dbReference type="EMBL" id="CP055902">
    <property type="protein sequence ID" value="QKX62104.1"/>
    <property type="molecule type" value="Genomic_DNA"/>
</dbReference>
<dbReference type="AlphaFoldDB" id="A0A7H8R6V7"/>
<reference evidence="7" key="1">
    <citation type="submission" date="2020-06" db="EMBL/GenBank/DDBJ databases">
        <title>A chromosome-scale genome assembly of Talaromyces rugulosus W13939.</title>
        <authorList>
            <person name="Wang B."/>
            <person name="Guo L."/>
            <person name="Ye K."/>
            <person name="Wang L."/>
        </authorList>
    </citation>
    <scope>NUCLEOTIDE SEQUENCE [LARGE SCALE GENOMIC DNA]</scope>
    <source>
        <strain evidence="7">W13939</strain>
    </source>
</reference>
<keyword evidence="2 5" id="KW-0812">Transmembrane</keyword>
<proteinExistence type="predicted"/>
<protein>
    <submittedName>
        <fullName evidence="6">Uncharacterized protein</fullName>
    </submittedName>
</protein>
<name>A0A7H8R6V7_TALRU</name>
<dbReference type="GO" id="GO:0005886">
    <property type="term" value="C:plasma membrane"/>
    <property type="evidence" value="ECO:0007669"/>
    <property type="project" value="UniProtKB-SubCell"/>
</dbReference>
<evidence type="ECO:0000313" key="7">
    <source>
        <dbReference type="Proteomes" id="UP000509510"/>
    </source>
</evidence>
<dbReference type="GO" id="GO:0050897">
    <property type="term" value="F:cobalt ion binding"/>
    <property type="evidence" value="ECO:0007669"/>
    <property type="project" value="TreeGrafter"/>
</dbReference>
<dbReference type="GO" id="GO:0015087">
    <property type="term" value="F:cobalt ion transmembrane transporter activity"/>
    <property type="evidence" value="ECO:0007669"/>
    <property type="project" value="TreeGrafter"/>
</dbReference>
<dbReference type="PANTHER" id="PTHR46494:SF1">
    <property type="entry name" value="CORA FAMILY METAL ION TRANSPORTER (EUROFUNG)"/>
    <property type="match status" value="1"/>
</dbReference>
<accession>A0A7H8R6V7</accession>
<feature type="transmembrane region" description="Helical" evidence="5">
    <location>
        <begin position="88"/>
        <end position="108"/>
    </location>
</feature>
<dbReference type="GO" id="GO:0015095">
    <property type="term" value="F:magnesium ion transmembrane transporter activity"/>
    <property type="evidence" value="ECO:0007669"/>
    <property type="project" value="TreeGrafter"/>
</dbReference>
<dbReference type="KEGG" id="trg:TRUGW13939_09260"/>
<dbReference type="GeneID" id="55996744"/>
<dbReference type="SUPFAM" id="SSF144083">
    <property type="entry name" value="Magnesium transport protein CorA, transmembrane region"/>
    <property type="match status" value="1"/>
</dbReference>
<dbReference type="OrthoDB" id="5207033at2759"/>